<sequence length="216" mass="22890">MTRDWRTNFDCSLYLVTDSGMCSAMGLERLVTEAVAGGVTMVQLREKHASTREFLDKARALQAILQPQGVPLLINDRVDIALAVNAAGVHLGQSDMPCHVARQLLGPGAIIGLTVDTDEQAVATESMDADYLGVGPVFETSTKPDHSPVLGVDGFTRRRALSSRPCVAIGSVRAEHAHTLLDAGADGLAVVSALCAAGDPRQAARELREAVESFRG</sequence>
<dbReference type="InterPro" id="IPR022998">
    <property type="entry name" value="ThiamineP_synth_TenI"/>
</dbReference>
<proteinExistence type="inferred from homology"/>
<dbReference type="PANTHER" id="PTHR20857:SF15">
    <property type="entry name" value="THIAMINE-PHOSPHATE SYNTHASE"/>
    <property type="match status" value="1"/>
</dbReference>
<evidence type="ECO:0000256" key="9">
    <source>
        <dbReference type="ARBA" id="ARBA00047883"/>
    </source>
</evidence>
<accession>A0A6N6N2F6</accession>
<feature type="binding site" evidence="10">
    <location>
        <begin position="191"/>
        <end position="192"/>
    </location>
    <ligand>
        <name>2-[(2R,5Z)-2-carboxy-4-methylthiazol-5(2H)-ylidene]ethyl phosphate</name>
        <dbReference type="ChEBI" id="CHEBI:62899"/>
    </ligand>
</feature>
<keyword evidence="4 10" id="KW-0479">Metal-binding</keyword>
<feature type="binding site" evidence="10">
    <location>
        <position position="143"/>
    </location>
    <ligand>
        <name>4-amino-2-methyl-5-(diphosphooxymethyl)pyrimidine</name>
        <dbReference type="ChEBI" id="CHEBI:57841"/>
    </ligand>
</feature>
<comment type="catalytic activity">
    <reaction evidence="7 10 11">
        <text>4-methyl-5-(2-phosphooxyethyl)-thiazole + 4-amino-2-methyl-5-(diphosphooxymethyl)pyrimidine + H(+) = thiamine phosphate + diphosphate</text>
        <dbReference type="Rhea" id="RHEA:22328"/>
        <dbReference type="ChEBI" id="CHEBI:15378"/>
        <dbReference type="ChEBI" id="CHEBI:33019"/>
        <dbReference type="ChEBI" id="CHEBI:37575"/>
        <dbReference type="ChEBI" id="CHEBI:57841"/>
        <dbReference type="ChEBI" id="CHEBI:58296"/>
        <dbReference type="EC" id="2.5.1.3"/>
    </reaction>
</comment>
<dbReference type="HAMAP" id="MF_00097">
    <property type="entry name" value="TMP_synthase"/>
    <property type="match status" value="1"/>
</dbReference>
<evidence type="ECO:0000256" key="12">
    <source>
        <dbReference type="RuleBase" id="RU004253"/>
    </source>
</evidence>
<comment type="cofactor">
    <cofactor evidence="10">
        <name>Mg(2+)</name>
        <dbReference type="ChEBI" id="CHEBI:18420"/>
    </cofactor>
    <text evidence="10">Binds 1 Mg(2+) ion per subunit.</text>
</comment>
<dbReference type="EMBL" id="WAIE01000003">
    <property type="protein sequence ID" value="KAB1441622.1"/>
    <property type="molecule type" value="Genomic_DNA"/>
</dbReference>
<dbReference type="InterPro" id="IPR013785">
    <property type="entry name" value="Aldolase_TIM"/>
</dbReference>
<comment type="caution">
    <text evidence="10">Lacks conserved residue(s) required for the propagation of feature annotation.</text>
</comment>
<dbReference type="CDD" id="cd00564">
    <property type="entry name" value="TMP_TenI"/>
    <property type="match status" value="1"/>
</dbReference>
<evidence type="ECO:0000259" key="13">
    <source>
        <dbReference type="Pfam" id="PF02581"/>
    </source>
</evidence>
<feature type="domain" description="Thiamine phosphate synthase/TenI" evidence="13">
    <location>
        <begin position="13"/>
        <end position="194"/>
    </location>
</feature>
<feature type="binding site" evidence="10">
    <location>
        <position position="114"/>
    </location>
    <ligand>
        <name>4-amino-2-methyl-5-(diphosphooxymethyl)pyrimidine</name>
        <dbReference type="ChEBI" id="CHEBI:57841"/>
    </ligand>
</feature>
<keyword evidence="5 10" id="KW-0460">Magnesium</keyword>
<evidence type="ECO:0000256" key="11">
    <source>
        <dbReference type="RuleBase" id="RU003826"/>
    </source>
</evidence>
<evidence type="ECO:0000256" key="3">
    <source>
        <dbReference type="ARBA" id="ARBA00022679"/>
    </source>
</evidence>
<evidence type="ECO:0000256" key="4">
    <source>
        <dbReference type="ARBA" id="ARBA00022723"/>
    </source>
</evidence>
<comment type="function">
    <text evidence="1 10">Condenses 4-methyl-5-(beta-hydroxyethyl)thiazole monophosphate (THZ-P) and 2-methyl-4-amino-5-hydroxymethyl pyrimidine pyrophosphate (HMP-PP) to form thiamine monophosphate (TMP).</text>
</comment>
<dbReference type="GO" id="GO:0009229">
    <property type="term" value="P:thiamine diphosphate biosynthetic process"/>
    <property type="evidence" value="ECO:0007669"/>
    <property type="project" value="UniProtKB-UniRule"/>
</dbReference>
<evidence type="ECO:0000256" key="10">
    <source>
        <dbReference type="HAMAP-Rule" id="MF_00097"/>
    </source>
</evidence>
<organism evidence="14 15">
    <name type="scientific">Pseudodesulfovibrio senegalensis</name>
    <dbReference type="NCBI Taxonomy" id="1721087"/>
    <lineage>
        <taxon>Bacteria</taxon>
        <taxon>Pseudomonadati</taxon>
        <taxon>Thermodesulfobacteriota</taxon>
        <taxon>Desulfovibrionia</taxon>
        <taxon>Desulfovibrionales</taxon>
        <taxon>Desulfovibrionaceae</taxon>
    </lineage>
</organism>
<comment type="catalytic activity">
    <reaction evidence="9 10 11">
        <text>2-[(2R,5Z)-2-carboxy-4-methylthiazol-5(2H)-ylidene]ethyl phosphate + 4-amino-2-methyl-5-(diphosphooxymethyl)pyrimidine + 2 H(+) = thiamine phosphate + CO2 + diphosphate</text>
        <dbReference type="Rhea" id="RHEA:47844"/>
        <dbReference type="ChEBI" id="CHEBI:15378"/>
        <dbReference type="ChEBI" id="CHEBI:16526"/>
        <dbReference type="ChEBI" id="CHEBI:33019"/>
        <dbReference type="ChEBI" id="CHEBI:37575"/>
        <dbReference type="ChEBI" id="CHEBI:57841"/>
        <dbReference type="ChEBI" id="CHEBI:62899"/>
        <dbReference type="EC" id="2.5.1.3"/>
    </reaction>
</comment>
<comment type="pathway">
    <text evidence="2 10 12">Cofactor biosynthesis; thiamine diphosphate biosynthesis; thiamine phosphate from 4-amino-2-methyl-5-diphosphomethylpyrimidine and 4-methyl-5-(2-phosphoethyl)-thiazole: step 1/1.</text>
</comment>
<feature type="binding site" evidence="10">
    <location>
        <position position="76"/>
    </location>
    <ligand>
        <name>Mg(2+)</name>
        <dbReference type="ChEBI" id="CHEBI:18420"/>
    </ligand>
</feature>
<feature type="binding site" evidence="10">
    <location>
        <position position="95"/>
    </location>
    <ligand>
        <name>Mg(2+)</name>
        <dbReference type="ChEBI" id="CHEBI:18420"/>
    </ligand>
</feature>
<evidence type="ECO:0000256" key="8">
    <source>
        <dbReference type="ARBA" id="ARBA00047851"/>
    </source>
</evidence>
<keyword evidence="3 10" id="KW-0808">Transferase</keyword>
<evidence type="ECO:0000313" key="15">
    <source>
        <dbReference type="Proteomes" id="UP000438699"/>
    </source>
</evidence>
<evidence type="ECO:0000256" key="1">
    <source>
        <dbReference type="ARBA" id="ARBA00003814"/>
    </source>
</evidence>
<dbReference type="Proteomes" id="UP000438699">
    <property type="component" value="Unassembled WGS sequence"/>
</dbReference>
<dbReference type="NCBIfam" id="TIGR00693">
    <property type="entry name" value="thiE"/>
    <property type="match status" value="1"/>
</dbReference>
<comment type="similarity">
    <text evidence="10 11">Belongs to the thiamine-phosphate synthase family.</text>
</comment>
<dbReference type="GO" id="GO:0005737">
    <property type="term" value="C:cytoplasm"/>
    <property type="evidence" value="ECO:0007669"/>
    <property type="project" value="TreeGrafter"/>
</dbReference>
<dbReference type="RefSeq" id="WP_151150715.1">
    <property type="nucleotide sequence ID" value="NZ_WAIE01000003.1"/>
</dbReference>
<dbReference type="EC" id="2.5.1.3" evidence="10"/>
<reference evidence="14 15" key="1">
    <citation type="journal article" date="2017" name="Int. J. Syst. Evol. Microbiol.">
        <title>Desulfovibrio senegalensis sp. nov., a mesophilic sulfate reducer isolated from marine sediment.</title>
        <authorList>
            <person name="Thioye A."/>
            <person name="Gam Z.B.A."/>
            <person name="Mbengue M."/>
            <person name="Cayol J.L."/>
            <person name="Joseph-Bartoli M."/>
            <person name="Toure-Kane C."/>
            <person name="Labat M."/>
        </authorList>
    </citation>
    <scope>NUCLEOTIDE SEQUENCE [LARGE SCALE GENOMIC DNA]</scope>
    <source>
        <strain evidence="14 15">DSM 101509</strain>
    </source>
</reference>
<dbReference type="PANTHER" id="PTHR20857">
    <property type="entry name" value="THIAMINE-PHOSPHATE PYROPHOSPHORYLASE"/>
    <property type="match status" value="1"/>
</dbReference>
<dbReference type="SUPFAM" id="SSF51391">
    <property type="entry name" value="Thiamin phosphate synthase"/>
    <property type="match status" value="1"/>
</dbReference>
<feature type="binding site" evidence="10">
    <location>
        <begin position="140"/>
        <end position="142"/>
    </location>
    <ligand>
        <name>2-[(2R,5Z)-2-carboxy-4-methylthiazol-5(2H)-ylidene]ethyl phosphate</name>
        <dbReference type="ChEBI" id="CHEBI:62899"/>
    </ligand>
</feature>
<evidence type="ECO:0000313" key="14">
    <source>
        <dbReference type="EMBL" id="KAB1441622.1"/>
    </source>
</evidence>
<dbReference type="InterPro" id="IPR034291">
    <property type="entry name" value="TMP_synthase"/>
</dbReference>
<keyword evidence="6 10" id="KW-0784">Thiamine biosynthesis</keyword>
<evidence type="ECO:0000256" key="6">
    <source>
        <dbReference type="ARBA" id="ARBA00022977"/>
    </source>
</evidence>
<dbReference type="OrthoDB" id="9810880at2"/>
<comment type="catalytic activity">
    <reaction evidence="8 10 11">
        <text>2-(2-carboxy-4-methylthiazol-5-yl)ethyl phosphate + 4-amino-2-methyl-5-(diphosphooxymethyl)pyrimidine + 2 H(+) = thiamine phosphate + CO2 + diphosphate</text>
        <dbReference type="Rhea" id="RHEA:47848"/>
        <dbReference type="ChEBI" id="CHEBI:15378"/>
        <dbReference type="ChEBI" id="CHEBI:16526"/>
        <dbReference type="ChEBI" id="CHEBI:33019"/>
        <dbReference type="ChEBI" id="CHEBI:37575"/>
        <dbReference type="ChEBI" id="CHEBI:57841"/>
        <dbReference type="ChEBI" id="CHEBI:62890"/>
        <dbReference type="EC" id="2.5.1.3"/>
    </reaction>
</comment>
<dbReference type="GO" id="GO:0004789">
    <property type="term" value="F:thiamine-phosphate diphosphorylase activity"/>
    <property type="evidence" value="ECO:0007669"/>
    <property type="project" value="UniProtKB-UniRule"/>
</dbReference>
<evidence type="ECO:0000256" key="2">
    <source>
        <dbReference type="ARBA" id="ARBA00005165"/>
    </source>
</evidence>
<gene>
    <name evidence="10 14" type="primary">thiE</name>
    <name evidence="14" type="ORF">F8A88_08455</name>
</gene>
<dbReference type="Pfam" id="PF02581">
    <property type="entry name" value="TMP-TENI"/>
    <property type="match status" value="1"/>
</dbReference>
<dbReference type="UniPathway" id="UPA00060">
    <property type="reaction ID" value="UER00141"/>
</dbReference>
<dbReference type="GO" id="GO:0009228">
    <property type="term" value="P:thiamine biosynthetic process"/>
    <property type="evidence" value="ECO:0007669"/>
    <property type="project" value="UniProtKB-KW"/>
</dbReference>
<evidence type="ECO:0000256" key="7">
    <source>
        <dbReference type="ARBA" id="ARBA00047334"/>
    </source>
</evidence>
<comment type="caution">
    <text evidence="14">The sequence shown here is derived from an EMBL/GenBank/DDBJ whole genome shotgun (WGS) entry which is preliminary data.</text>
</comment>
<dbReference type="InterPro" id="IPR036206">
    <property type="entry name" value="ThiamineP_synth_sf"/>
</dbReference>
<feature type="binding site" evidence="10">
    <location>
        <position position="75"/>
    </location>
    <ligand>
        <name>4-amino-2-methyl-5-(diphosphooxymethyl)pyrimidine</name>
        <dbReference type="ChEBI" id="CHEBI:57841"/>
    </ligand>
</feature>
<name>A0A6N6N2F6_9BACT</name>
<dbReference type="GO" id="GO:0000287">
    <property type="term" value="F:magnesium ion binding"/>
    <property type="evidence" value="ECO:0007669"/>
    <property type="project" value="UniProtKB-UniRule"/>
</dbReference>
<feature type="binding site" evidence="10">
    <location>
        <begin position="43"/>
        <end position="47"/>
    </location>
    <ligand>
        <name>4-amino-2-methyl-5-(diphosphooxymethyl)pyrimidine</name>
        <dbReference type="ChEBI" id="CHEBI:57841"/>
    </ligand>
</feature>
<protein>
    <recommendedName>
        <fullName evidence="10">Thiamine-phosphate synthase</fullName>
        <shortName evidence="10">TP synthase</shortName>
        <shortName evidence="10">TPS</shortName>
        <ecNumber evidence="10">2.5.1.3</ecNumber>
    </recommendedName>
    <alternativeName>
        <fullName evidence="10">Thiamine-phosphate pyrophosphorylase</fullName>
        <shortName evidence="10">TMP pyrophosphorylase</shortName>
        <shortName evidence="10">TMP-PPase</shortName>
    </alternativeName>
</protein>
<dbReference type="Gene3D" id="3.20.20.70">
    <property type="entry name" value="Aldolase class I"/>
    <property type="match status" value="1"/>
</dbReference>
<keyword evidence="15" id="KW-1185">Reference proteome</keyword>
<evidence type="ECO:0000256" key="5">
    <source>
        <dbReference type="ARBA" id="ARBA00022842"/>
    </source>
</evidence>
<dbReference type="FunFam" id="3.20.20.70:FF:000096">
    <property type="entry name" value="Thiamine-phosphate synthase"/>
    <property type="match status" value="1"/>
</dbReference>
<dbReference type="AlphaFoldDB" id="A0A6N6N2F6"/>